<keyword evidence="2" id="KW-1185">Reference proteome</keyword>
<dbReference type="Proteomes" id="UP000030121">
    <property type="component" value="Unassembled WGS sequence"/>
</dbReference>
<evidence type="ECO:0000313" key="1">
    <source>
        <dbReference type="EMBL" id="KGO86687.1"/>
    </source>
</evidence>
<gene>
    <name evidence="1" type="ORF">Q764_13525</name>
</gene>
<comment type="caution">
    <text evidence="1">The sequence shown here is derived from an EMBL/GenBank/DDBJ whole genome shotgun (WGS) entry which is preliminary data.</text>
</comment>
<dbReference type="OrthoDB" id="1375889at2"/>
<evidence type="ECO:0000313" key="2">
    <source>
        <dbReference type="Proteomes" id="UP000030121"/>
    </source>
</evidence>
<organism evidence="1 2">
    <name type="scientific">Flavobacterium suncheonense GH29-5 = DSM 17707</name>
    <dbReference type="NCBI Taxonomy" id="1121899"/>
    <lineage>
        <taxon>Bacteria</taxon>
        <taxon>Pseudomonadati</taxon>
        <taxon>Bacteroidota</taxon>
        <taxon>Flavobacteriia</taxon>
        <taxon>Flavobacteriales</taxon>
        <taxon>Flavobacteriaceae</taxon>
        <taxon>Flavobacterium</taxon>
    </lineage>
</organism>
<name>A0A0A2M250_9FLAO</name>
<dbReference type="eggNOG" id="ENOG502ZF39">
    <property type="taxonomic scope" value="Bacteria"/>
</dbReference>
<protein>
    <submittedName>
        <fullName evidence="1">Uncharacterized protein</fullName>
    </submittedName>
</protein>
<dbReference type="EMBL" id="JRLW01000024">
    <property type="protein sequence ID" value="KGO86687.1"/>
    <property type="molecule type" value="Genomic_DNA"/>
</dbReference>
<dbReference type="AlphaFoldDB" id="A0A0A2M250"/>
<reference evidence="1 2" key="1">
    <citation type="submission" date="2013-09" db="EMBL/GenBank/DDBJ databases">
        <authorList>
            <person name="Zeng Z."/>
            <person name="Chen C."/>
        </authorList>
    </citation>
    <scope>NUCLEOTIDE SEQUENCE [LARGE SCALE GENOMIC DNA]</scope>
    <source>
        <strain evidence="1 2">GH29-5</strain>
    </source>
</reference>
<sequence>MIKNILASLGILLLIFEAYNFIQKERINEKYWRNISKVKVGMTLEEARKNIGDYKYESWTQDNKSGEIIVSRDTNGKLTYAVEYDMVFGGSDNPKIFFDPNTLIVTEILNGE</sequence>
<accession>A0A0A2M250</accession>
<proteinExistence type="predicted"/>
<dbReference type="STRING" id="1121899.GCA_000430025_02632"/>
<dbReference type="RefSeq" id="WP_026980932.1">
    <property type="nucleotide sequence ID" value="NZ_AUCZ01000017.1"/>
</dbReference>